<dbReference type="CDD" id="cd00158">
    <property type="entry name" value="RHOD"/>
    <property type="match status" value="1"/>
</dbReference>
<comment type="caution">
    <text evidence="2">The sequence shown here is derived from an EMBL/GenBank/DDBJ whole genome shotgun (WGS) entry which is preliminary data.</text>
</comment>
<evidence type="ECO:0000313" key="2">
    <source>
        <dbReference type="EMBL" id="RZF22768.1"/>
    </source>
</evidence>
<dbReference type="Proteomes" id="UP000443582">
    <property type="component" value="Unassembled WGS sequence"/>
</dbReference>
<dbReference type="PANTHER" id="PTHR43031">
    <property type="entry name" value="FAD-DEPENDENT OXIDOREDUCTASE"/>
    <property type="match status" value="1"/>
</dbReference>
<proteinExistence type="predicted"/>
<dbReference type="Pfam" id="PF00581">
    <property type="entry name" value="Rhodanese"/>
    <property type="match status" value="1"/>
</dbReference>
<accession>A0ABY0III6</accession>
<dbReference type="Gene3D" id="3.40.250.10">
    <property type="entry name" value="Rhodanese-like domain"/>
    <property type="match status" value="1"/>
</dbReference>
<keyword evidence="3" id="KW-1185">Reference proteome</keyword>
<dbReference type="InterPro" id="IPR036873">
    <property type="entry name" value="Rhodanese-like_dom_sf"/>
</dbReference>
<gene>
    <name evidence="2" type="ORF">DAY19_03055</name>
</gene>
<dbReference type="InterPro" id="IPR001763">
    <property type="entry name" value="Rhodanese-like_dom"/>
</dbReference>
<dbReference type="SUPFAM" id="SSF52821">
    <property type="entry name" value="Rhodanese/Cell cycle control phosphatase"/>
    <property type="match status" value="1"/>
</dbReference>
<reference evidence="3" key="1">
    <citation type="journal article" date="2019" name="Int. J. Syst. Evol. Microbiol.">
        <title>Halobacteriovorax valvorus sp. nov., a novel prokaryotic predator isolated from coastal seawater of China.</title>
        <authorList>
            <person name="Chen M.-X."/>
        </authorList>
    </citation>
    <scope>NUCLEOTIDE SEQUENCE [LARGE SCALE GENOMIC DNA]</scope>
    <source>
        <strain evidence="3">BL9</strain>
    </source>
</reference>
<feature type="domain" description="Rhodanese" evidence="1">
    <location>
        <begin position="16"/>
        <end position="106"/>
    </location>
</feature>
<dbReference type="InterPro" id="IPR050229">
    <property type="entry name" value="GlpE_sulfurtransferase"/>
</dbReference>
<dbReference type="RefSeq" id="WP_114705713.1">
    <property type="nucleotide sequence ID" value="NZ_QDKL01000001.1"/>
</dbReference>
<evidence type="ECO:0000313" key="3">
    <source>
        <dbReference type="Proteomes" id="UP000443582"/>
    </source>
</evidence>
<dbReference type="EMBL" id="QDKL01000001">
    <property type="protein sequence ID" value="RZF22768.1"/>
    <property type="molecule type" value="Genomic_DNA"/>
</dbReference>
<dbReference type="SMART" id="SM00450">
    <property type="entry name" value="RHOD"/>
    <property type="match status" value="1"/>
</dbReference>
<dbReference type="PANTHER" id="PTHR43031:SF1">
    <property type="entry name" value="PYRIDINE NUCLEOTIDE-DISULPHIDE OXIDOREDUCTASE"/>
    <property type="match status" value="1"/>
</dbReference>
<dbReference type="PROSITE" id="PS50206">
    <property type="entry name" value="RHODANESE_3"/>
    <property type="match status" value="1"/>
</dbReference>
<organism evidence="2 3">
    <name type="scientific">Halobacteriovorax vibrionivorans</name>
    <dbReference type="NCBI Taxonomy" id="2152716"/>
    <lineage>
        <taxon>Bacteria</taxon>
        <taxon>Pseudomonadati</taxon>
        <taxon>Bdellovibrionota</taxon>
        <taxon>Bacteriovoracia</taxon>
        <taxon>Bacteriovoracales</taxon>
        <taxon>Halobacteriovoraceae</taxon>
        <taxon>Halobacteriovorax</taxon>
    </lineage>
</organism>
<evidence type="ECO:0000259" key="1">
    <source>
        <dbReference type="PROSITE" id="PS50206"/>
    </source>
</evidence>
<protein>
    <submittedName>
        <fullName evidence="2">Rhodanese-like domain-containing protein</fullName>
    </submittedName>
</protein>
<name>A0ABY0III6_9BACT</name>
<sequence>MINFMEVGELKDLMDKNTDLILVDCREQDEWDAGHIEEAIFIPLSDFANQYANHLKDKSKKIVVQCRSGKRSLNACQFLLEEGFEDLYNLEGGILAWGESGYPIKA</sequence>